<dbReference type="SUPFAM" id="SSF56024">
    <property type="entry name" value="Phospholipase D/nuclease"/>
    <property type="match status" value="2"/>
</dbReference>
<proteinExistence type="inferred from homology"/>
<dbReference type="PROSITE" id="PS50035">
    <property type="entry name" value="PLD"/>
    <property type="match status" value="2"/>
</dbReference>
<keyword evidence="10 12" id="KW-0594">Phospholipid biosynthesis</keyword>
<evidence type="ECO:0000256" key="3">
    <source>
        <dbReference type="ARBA" id="ARBA00022516"/>
    </source>
</evidence>
<evidence type="ECO:0000256" key="13">
    <source>
        <dbReference type="NCBIfam" id="TIGR04265"/>
    </source>
</evidence>
<comment type="subcellular location">
    <subcellularLocation>
        <location evidence="1 12">Cell membrane</location>
        <topology evidence="1 12">Multi-pass membrane protein</topology>
    </subcellularLocation>
</comment>
<feature type="active site" evidence="12">
    <location>
        <position position="227"/>
    </location>
</feature>
<dbReference type="InterPro" id="IPR022924">
    <property type="entry name" value="Cardiolipin_synthase"/>
</dbReference>
<comment type="catalytic activity">
    <reaction evidence="12">
        <text>2 a 1,2-diacyl-sn-glycero-3-phospho-(1'-sn-glycerol) = a cardiolipin + glycerol</text>
        <dbReference type="Rhea" id="RHEA:31451"/>
        <dbReference type="ChEBI" id="CHEBI:17754"/>
        <dbReference type="ChEBI" id="CHEBI:62237"/>
        <dbReference type="ChEBI" id="CHEBI:64716"/>
    </reaction>
</comment>
<dbReference type="EMBL" id="JAUSTY010000006">
    <property type="protein sequence ID" value="MDQ0165930.1"/>
    <property type="molecule type" value="Genomic_DNA"/>
</dbReference>
<feature type="active site" evidence="12">
    <location>
        <position position="220"/>
    </location>
</feature>
<evidence type="ECO:0000256" key="9">
    <source>
        <dbReference type="ARBA" id="ARBA00023136"/>
    </source>
</evidence>
<evidence type="ECO:0000256" key="6">
    <source>
        <dbReference type="ARBA" id="ARBA00022737"/>
    </source>
</evidence>
<evidence type="ECO:0000256" key="5">
    <source>
        <dbReference type="ARBA" id="ARBA00022692"/>
    </source>
</evidence>
<feature type="transmembrane region" description="Helical" evidence="12">
    <location>
        <begin position="31"/>
        <end position="54"/>
    </location>
</feature>
<reference evidence="15 16" key="1">
    <citation type="submission" date="2023-07" db="EMBL/GenBank/DDBJ databases">
        <title>Genomic Encyclopedia of Type Strains, Phase IV (KMG-IV): sequencing the most valuable type-strain genomes for metagenomic binning, comparative biology and taxonomic classification.</title>
        <authorList>
            <person name="Goeker M."/>
        </authorList>
    </citation>
    <scope>NUCLEOTIDE SEQUENCE [LARGE SCALE GENOMIC DNA]</scope>
    <source>
        <strain evidence="15 16">DSM 12751</strain>
    </source>
</reference>
<dbReference type="HAMAP" id="MF_01916">
    <property type="entry name" value="Cardiolipin_synth_Cls"/>
    <property type="match status" value="1"/>
</dbReference>
<dbReference type="NCBIfam" id="TIGR04265">
    <property type="entry name" value="bac_cardiolipin"/>
    <property type="match status" value="1"/>
</dbReference>
<keyword evidence="2 12" id="KW-1003">Cell membrane</keyword>
<comment type="function">
    <text evidence="12">Catalyzes the reversible phosphatidyl group transfer from one phosphatidylglycerol molecule to another to form cardiolipin (CL) (diphosphatidylglycerol) and glycerol.</text>
</comment>
<feature type="domain" description="PLD phosphodiesterase" evidence="14">
    <location>
        <begin position="393"/>
        <end position="420"/>
    </location>
</feature>
<dbReference type="InterPro" id="IPR025202">
    <property type="entry name" value="PLD-like_dom"/>
</dbReference>
<evidence type="ECO:0000313" key="16">
    <source>
        <dbReference type="Proteomes" id="UP001235840"/>
    </source>
</evidence>
<dbReference type="PANTHER" id="PTHR21248:SF22">
    <property type="entry name" value="PHOSPHOLIPASE D"/>
    <property type="match status" value="1"/>
</dbReference>
<evidence type="ECO:0000259" key="14">
    <source>
        <dbReference type="PROSITE" id="PS50035"/>
    </source>
</evidence>
<dbReference type="GO" id="GO:0016740">
    <property type="term" value="F:transferase activity"/>
    <property type="evidence" value="ECO:0007669"/>
    <property type="project" value="UniProtKB-KW"/>
</dbReference>
<keyword evidence="3 12" id="KW-0444">Lipid biosynthesis</keyword>
<feature type="active site" evidence="12">
    <location>
        <position position="398"/>
    </location>
</feature>
<comment type="caution">
    <text evidence="15">The sequence shown here is derived from an EMBL/GenBank/DDBJ whole genome shotgun (WGS) entry which is preliminary data.</text>
</comment>
<dbReference type="PANTHER" id="PTHR21248">
    <property type="entry name" value="CARDIOLIPIN SYNTHASE"/>
    <property type="match status" value="1"/>
</dbReference>
<dbReference type="InterPro" id="IPR027379">
    <property type="entry name" value="CLS_N"/>
</dbReference>
<dbReference type="InterPro" id="IPR030874">
    <property type="entry name" value="Cardiolipin_synth_Firmi"/>
</dbReference>
<organism evidence="15 16">
    <name type="scientific">Caldalkalibacillus horti</name>
    <dbReference type="NCBI Taxonomy" id="77523"/>
    <lineage>
        <taxon>Bacteria</taxon>
        <taxon>Bacillati</taxon>
        <taxon>Bacillota</taxon>
        <taxon>Bacilli</taxon>
        <taxon>Bacillales</taxon>
        <taxon>Bacillaceae</taxon>
        <taxon>Caldalkalibacillus</taxon>
    </lineage>
</organism>
<feature type="active site" evidence="12">
    <location>
        <position position="405"/>
    </location>
</feature>
<name>A0ABT9VZ96_9BACI</name>
<feature type="active site" evidence="12">
    <location>
        <position position="400"/>
    </location>
</feature>
<accession>A0ABT9VZ96</accession>
<keyword evidence="16" id="KW-1185">Reference proteome</keyword>
<keyword evidence="9 12" id="KW-0472">Membrane</keyword>
<dbReference type="SMART" id="SM00155">
    <property type="entry name" value="PLDc"/>
    <property type="match status" value="2"/>
</dbReference>
<keyword evidence="5 12" id="KW-0812">Transmembrane</keyword>
<dbReference type="EC" id="2.7.8.-" evidence="12 13"/>
<evidence type="ECO:0000256" key="8">
    <source>
        <dbReference type="ARBA" id="ARBA00023098"/>
    </source>
</evidence>
<sequence>MSIFNSFYSIISILNILLALTVIFLERRNVGVTWAWIMVLFFLPGIGFVLYLIFGQNLRRRKIYKITEDQKKVVDSLIQTQKETLSQLHYNDPSMNHYQDMIYMNLISGYSLFTQNNTVDIFTDGNAKFTALFQDIQKAKKHIHIVYFIIKDDDLGRRLVQLLAKKAKEGVEVRFLYDHLGSRKLPKRFFKHLLDAGGHVSAFFPSRLPYINFRINYRNHRKMVIIDSRVGYIGGFNVGNEYLGLVKSRGAWRDTHLKLRGSSVLQMQVQFILDWNLASKNTIVHELTYLPVHKEFSGNVGMQIVSSGPDSQYENIKNAYIKMINSAKETVFIQTPYFIPDESLMDALKMAALSGIVVKVMLPSKPDHKFVYWASISYLEELLSVGANCYLYKKGFLHAKTIVVDGKVASVGTANIDIRSFKINFEVNALLYDSETARRLHDIFMNDLDDSENLTFAAYKERPWTSKFKESFARLLSPLL</sequence>
<keyword evidence="11 12" id="KW-1208">Phospholipid metabolism</keyword>
<evidence type="ECO:0000256" key="11">
    <source>
        <dbReference type="ARBA" id="ARBA00023264"/>
    </source>
</evidence>
<evidence type="ECO:0000256" key="7">
    <source>
        <dbReference type="ARBA" id="ARBA00022989"/>
    </source>
</evidence>
<evidence type="ECO:0000256" key="10">
    <source>
        <dbReference type="ARBA" id="ARBA00023209"/>
    </source>
</evidence>
<evidence type="ECO:0000256" key="2">
    <source>
        <dbReference type="ARBA" id="ARBA00022475"/>
    </source>
</evidence>
<keyword evidence="7 12" id="KW-1133">Transmembrane helix</keyword>
<keyword evidence="4 12" id="KW-0808">Transferase</keyword>
<comment type="similarity">
    <text evidence="12">Belongs to the phospholipase D family. Cardiolipin synthase subfamily.</text>
</comment>
<keyword evidence="8 12" id="KW-0443">Lipid metabolism</keyword>
<dbReference type="Pfam" id="PF13396">
    <property type="entry name" value="PLDc_N"/>
    <property type="match status" value="1"/>
</dbReference>
<keyword evidence="6" id="KW-0677">Repeat</keyword>
<dbReference type="RefSeq" id="WP_307393669.1">
    <property type="nucleotide sequence ID" value="NZ_BAAADK010000032.1"/>
</dbReference>
<dbReference type="Gene3D" id="3.30.870.10">
    <property type="entry name" value="Endonuclease Chain A"/>
    <property type="match status" value="2"/>
</dbReference>
<evidence type="ECO:0000313" key="15">
    <source>
        <dbReference type="EMBL" id="MDQ0165930.1"/>
    </source>
</evidence>
<feature type="domain" description="PLD phosphodiesterase" evidence="14">
    <location>
        <begin position="215"/>
        <end position="242"/>
    </location>
</feature>
<feature type="transmembrane region" description="Helical" evidence="12">
    <location>
        <begin position="7"/>
        <end position="25"/>
    </location>
</feature>
<dbReference type="Proteomes" id="UP001235840">
    <property type="component" value="Unassembled WGS sequence"/>
</dbReference>
<evidence type="ECO:0000256" key="12">
    <source>
        <dbReference type="HAMAP-Rule" id="MF_01916"/>
    </source>
</evidence>
<dbReference type="InterPro" id="IPR001736">
    <property type="entry name" value="PLipase_D/transphosphatidylase"/>
</dbReference>
<evidence type="ECO:0000256" key="4">
    <source>
        <dbReference type="ARBA" id="ARBA00022679"/>
    </source>
</evidence>
<protein>
    <recommendedName>
        <fullName evidence="12 13">Cardiolipin synthase</fullName>
        <shortName evidence="12">CL synthase</shortName>
        <ecNumber evidence="12 13">2.7.8.-</ecNumber>
    </recommendedName>
</protein>
<evidence type="ECO:0000256" key="1">
    <source>
        <dbReference type="ARBA" id="ARBA00004651"/>
    </source>
</evidence>
<dbReference type="CDD" id="cd09110">
    <property type="entry name" value="PLDc_CLS_1"/>
    <property type="match status" value="1"/>
</dbReference>
<dbReference type="CDD" id="cd09112">
    <property type="entry name" value="PLDc_CLS_2"/>
    <property type="match status" value="1"/>
</dbReference>
<feature type="active site" evidence="12">
    <location>
        <position position="222"/>
    </location>
</feature>
<dbReference type="Pfam" id="PF13091">
    <property type="entry name" value="PLDc_2"/>
    <property type="match status" value="2"/>
</dbReference>
<gene>
    <name evidence="15" type="ORF">J2S11_001831</name>
</gene>